<comment type="caution">
    <text evidence="1">The sequence shown here is derived from an EMBL/GenBank/DDBJ whole genome shotgun (WGS) entry which is preliminary data.</text>
</comment>
<evidence type="ECO:0000313" key="1">
    <source>
        <dbReference type="EMBL" id="RMB87411.1"/>
    </source>
</evidence>
<name>A0A3M0ID14_9ACTN</name>
<dbReference type="EMBL" id="PENI01000001">
    <property type="protein sequence ID" value="RMB87411.1"/>
    <property type="molecule type" value="Genomic_DNA"/>
</dbReference>
<accession>A0A3M0ID14</accession>
<dbReference type="AlphaFoldDB" id="A0A3M0ID14"/>
<gene>
    <name evidence="1" type="ORF">CTZ28_00015</name>
</gene>
<organism evidence="1 2">
    <name type="scientific">Streptomyces shenzhenensis</name>
    <dbReference type="NCBI Taxonomy" id="943815"/>
    <lineage>
        <taxon>Bacteria</taxon>
        <taxon>Bacillati</taxon>
        <taxon>Actinomycetota</taxon>
        <taxon>Actinomycetes</taxon>
        <taxon>Kitasatosporales</taxon>
        <taxon>Streptomycetaceae</taxon>
        <taxon>Streptomyces</taxon>
    </lineage>
</organism>
<dbReference type="Proteomes" id="UP000270471">
    <property type="component" value="Unassembled WGS sequence"/>
</dbReference>
<protein>
    <submittedName>
        <fullName evidence="1">Uncharacterized protein</fullName>
    </submittedName>
</protein>
<evidence type="ECO:0000313" key="2">
    <source>
        <dbReference type="Proteomes" id="UP000270471"/>
    </source>
</evidence>
<keyword evidence="2" id="KW-1185">Reference proteome</keyword>
<reference evidence="1 2" key="1">
    <citation type="submission" date="2017-11" db="EMBL/GenBank/DDBJ databases">
        <title>Draft genome of actinobacteria isolated from guarana (Paullinia cupana (Mart.) Ducke.</title>
        <authorList>
            <person name="Siqueira K.A."/>
            <person name="Liotti R.G."/>
            <person name="Mendes T.A.O."/>
            <person name="Soares M.A."/>
        </authorList>
    </citation>
    <scope>NUCLEOTIDE SEQUENCE [LARGE SCALE GENOMIC DNA]</scope>
    <source>
        <strain evidence="1 2">193</strain>
    </source>
</reference>
<sequence length="97" mass="10705">MFAARERGKQCTFLQYPRILRFLLASVSLRSRLGESPRRCQILTQQCGPHGKDDRSRAVTEPFSTCVTHSECNSQGFLGVSEPMASSTAPGSLEQSL</sequence>
<proteinExistence type="predicted"/>